<evidence type="ECO:0000259" key="7">
    <source>
        <dbReference type="Pfam" id="PF07980"/>
    </source>
</evidence>
<feature type="signal peptide" evidence="6">
    <location>
        <begin position="1"/>
        <end position="19"/>
    </location>
</feature>
<dbReference type="Proteomes" id="UP000291142">
    <property type="component" value="Unassembled WGS sequence"/>
</dbReference>
<dbReference type="GO" id="GO:0009279">
    <property type="term" value="C:cell outer membrane"/>
    <property type="evidence" value="ECO:0007669"/>
    <property type="project" value="UniProtKB-SubCell"/>
</dbReference>
<sequence length="510" mass="57450">MKTQSFLIKIMLLALPIFFMDCSEQLNEEQELVVQQGDIDYTSAESAFGALVGSYRAFQSMGWEQIPLLAVRGDDVNSGGLGDQQGFADTDNFIYDNNYWMYNSLWNNWFQDVLQITVQIDQLKEFKANGVSVDLIDQYIAESKALRGFITLQLSRAFGDVYKIDTPDQTQIEVLPKDELMQWVSDQMDEAIPHLLDAHPVDRNDLPGGITRYTALAVKAMANLELENYQGVADATGQIINSNKFQLFNDFYNLFKIPGKLNRENILEIQYSDFGQSSGDNVGHLYAFYGSQNWTPAVAGARSGWGFYEPSLKFIKFMLDRNESIRLETSVLFTNRGIAELEAAGYTNLPSFVSNTTRDGDRINDYSRAMFASGKHYLPSVQLTPGRTNYGTNKNFTVIRYAEVLLMYAEALTRGATGNAGSADDAVNEVRNRAGLTPISGATSEDVLDEKFAEFSMEWGIRYADMVRLGKTDELSYDGRSFTMEKAFLPYPLAQLEQSFILREYVNNNN</sequence>
<comment type="subcellular location">
    <subcellularLocation>
        <location evidence="1">Cell outer membrane</location>
    </subcellularLocation>
</comment>
<evidence type="ECO:0000313" key="9">
    <source>
        <dbReference type="Proteomes" id="UP000291142"/>
    </source>
</evidence>
<protein>
    <submittedName>
        <fullName evidence="8">RagB/SusD family nutrient uptake outer membrane protein</fullName>
    </submittedName>
</protein>
<comment type="caution">
    <text evidence="8">The sequence shown here is derived from an EMBL/GenBank/DDBJ whole genome shotgun (WGS) entry which is preliminary data.</text>
</comment>
<dbReference type="RefSeq" id="WP_130962996.1">
    <property type="nucleotide sequence ID" value="NZ_SIRT01000002.1"/>
</dbReference>
<proteinExistence type="inferred from homology"/>
<comment type="similarity">
    <text evidence="2">Belongs to the SusD family.</text>
</comment>
<evidence type="ECO:0000256" key="2">
    <source>
        <dbReference type="ARBA" id="ARBA00006275"/>
    </source>
</evidence>
<keyword evidence="5" id="KW-0998">Cell outer membrane</keyword>
<feature type="chain" id="PRO_5020919742" evidence="6">
    <location>
        <begin position="20"/>
        <end position="510"/>
    </location>
</feature>
<dbReference type="AlphaFoldDB" id="A0A4Q9FFL1"/>
<organism evidence="8 9">
    <name type="scientific">Hyunsoonleella flava</name>
    <dbReference type="NCBI Taxonomy" id="2527939"/>
    <lineage>
        <taxon>Bacteria</taxon>
        <taxon>Pseudomonadati</taxon>
        <taxon>Bacteroidota</taxon>
        <taxon>Flavobacteriia</taxon>
        <taxon>Flavobacteriales</taxon>
        <taxon>Flavobacteriaceae</taxon>
    </lineage>
</organism>
<evidence type="ECO:0000256" key="1">
    <source>
        <dbReference type="ARBA" id="ARBA00004442"/>
    </source>
</evidence>
<evidence type="ECO:0000256" key="5">
    <source>
        <dbReference type="ARBA" id="ARBA00023237"/>
    </source>
</evidence>
<name>A0A4Q9FFL1_9FLAO</name>
<gene>
    <name evidence="8" type="ORF">EYD45_03620</name>
</gene>
<dbReference type="InterPro" id="IPR012944">
    <property type="entry name" value="SusD_RagB_dom"/>
</dbReference>
<feature type="domain" description="RagB/SusD" evidence="7">
    <location>
        <begin position="264"/>
        <end position="474"/>
    </location>
</feature>
<evidence type="ECO:0000256" key="3">
    <source>
        <dbReference type="ARBA" id="ARBA00022729"/>
    </source>
</evidence>
<keyword evidence="9" id="KW-1185">Reference proteome</keyword>
<evidence type="ECO:0000256" key="6">
    <source>
        <dbReference type="SAM" id="SignalP"/>
    </source>
</evidence>
<evidence type="ECO:0000313" key="8">
    <source>
        <dbReference type="EMBL" id="TBN05377.1"/>
    </source>
</evidence>
<evidence type="ECO:0000256" key="4">
    <source>
        <dbReference type="ARBA" id="ARBA00023136"/>
    </source>
</evidence>
<dbReference type="OrthoDB" id="5694214at2"/>
<accession>A0A4Q9FFL1</accession>
<reference evidence="8 9" key="1">
    <citation type="submission" date="2019-02" db="EMBL/GenBank/DDBJ databases">
        <title>Hyunsoonleella sp., isolated from marine sediment.</title>
        <authorList>
            <person name="Liu B.-T."/>
        </authorList>
    </citation>
    <scope>NUCLEOTIDE SEQUENCE [LARGE SCALE GENOMIC DNA]</scope>
    <source>
        <strain evidence="8 9">T58</strain>
    </source>
</reference>
<dbReference type="SUPFAM" id="SSF48452">
    <property type="entry name" value="TPR-like"/>
    <property type="match status" value="1"/>
</dbReference>
<keyword evidence="3 6" id="KW-0732">Signal</keyword>
<dbReference type="Pfam" id="PF07980">
    <property type="entry name" value="SusD_RagB"/>
    <property type="match status" value="1"/>
</dbReference>
<dbReference type="EMBL" id="SIRT01000002">
    <property type="protein sequence ID" value="TBN05377.1"/>
    <property type="molecule type" value="Genomic_DNA"/>
</dbReference>
<dbReference type="InterPro" id="IPR011990">
    <property type="entry name" value="TPR-like_helical_dom_sf"/>
</dbReference>
<keyword evidence="4" id="KW-0472">Membrane</keyword>
<dbReference type="Gene3D" id="1.25.40.390">
    <property type="match status" value="1"/>
</dbReference>